<feature type="signal peptide" evidence="5">
    <location>
        <begin position="1"/>
        <end position="19"/>
    </location>
</feature>
<keyword evidence="1" id="KW-0597">Phosphoprotein</keyword>
<evidence type="ECO:0000256" key="2">
    <source>
        <dbReference type="PIRSR" id="PIRSR601952-1"/>
    </source>
</evidence>
<keyword evidence="3" id="KW-0479">Metal-binding</keyword>
<protein>
    <recommendedName>
        <fullName evidence="8">Alkaline phosphatase</fullName>
    </recommendedName>
</protein>
<dbReference type="Gene3D" id="3.40.720.10">
    <property type="entry name" value="Alkaline Phosphatase, subunit A"/>
    <property type="match status" value="1"/>
</dbReference>
<evidence type="ECO:0008006" key="8">
    <source>
        <dbReference type="Google" id="ProtNLM"/>
    </source>
</evidence>
<feature type="binding site" evidence="3">
    <location>
        <position position="331"/>
    </location>
    <ligand>
        <name>Zn(2+)</name>
        <dbReference type="ChEBI" id="CHEBI:29105"/>
        <label>2</label>
    </ligand>
</feature>
<feature type="binding site" evidence="3">
    <location>
        <position position="326"/>
    </location>
    <ligand>
        <name>Mg(2+)</name>
        <dbReference type="ChEBI" id="CHEBI:18420"/>
    </ligand>
</feature>
<feature type="binding site" evidence="3">
    <location>
        <position position="373"/>
    </location>
    <ligand>
        <name>Zn(2+)</name>
        <dbReference type="ChEBI" id="CHEBI:29105"/>
        <label>2</label>
    </ligand>
</feature>
<feature type="binding site" evidence="3">
    <location>
        <position position="176"/>
    </location>
    <ligand>
        <name>Mg(2+)</name>
        <dbReference type="ChEBI" id="CHEBI:18420"/>
    </ligand>
</feature>
<evidence type="ECO:0000313" key="6">
    <source>
        <dbReference type="EMBL" id="OUS40305.1"/>
    </source>
</evidence>
<evidence type="ECO:0000256" key="5">
    <source>
        <dbReference type="SAM" id="SignalP"/>
    </source>
</evidence>
<gene>
    <name evidence="6" type="ORF">A9R00_06700</name>
</gene>
<keyword evidence="5" id="KW-0732">Signal</keyword>
<dbReference type="PANTHER" id="PTHR11596:SF5">
    <property type="entry name" value="ALKALINE PHOSPHATASE"/>
    <property type="match status" value="1"/>
</dbReference>
<evidence type="ECO:0000256" key="1">
    <source>
        <dbReference type="ARBA" id="ARBA00022553"/>
    </source>
</evidence>
<comment type="cofactor">
    <cofactor evidence="3">
        <name>Zn(2+)</name>
        <dbReference type="ChEBI" id="CHEBI:29105"/>
    </cofactor>
    <text evidence="3">Binds 2 Zn(2+) ions.</text>
</comment>
<comment type="similarity">
    <text evidence="4">Belongs to the alkaline phosphatase family.</text>
</comment>
<organism evidence="6 7">
    <name type="scientific">Oleispira antarctica</name>
    <dbReference type="NCBI Taxonomy" id="188908"/>
    <lineage>
        <taxon>Bacteria</taxon>
        <taxon>Pseudomonadati</taxon>
        <taxon>Pseudomonadota</taxon>
        <taxon>Gammaproteobacteria</taxon>
        <taxon>Oceanospirillales</taxon>
        <taxon>Oceanospirillaceae</taxon>
        <taxon>Oleispira</taxon>
    </lineage>
</organism>
<dbReference type="InterPro" id="IPR017850">
    <property type="entry name" value="Alkaline_phosphatase_core_sf"/>
</dbReference>
<dbReference type="AlphaFoldDB" id="A0A1Y5HZU4"/>
<keyword evidence="3" id="KW-0460">Magnesium</keyword>
<feature type="chain" id="PRO_5012193034" description="Alkaline phosphatase" evidence="5">
    <location>
        <begin position="20"/>
        <end position="500"/>
    </location>
</feature>
<dbReference type="GO" id="GO:0046872">
    <property type="term" value="F:metal ion binding"/>
    <property type="evidence" value="ECO:0007669"/>
    <property type="project" value="UniProtKB-KW"/>
</dbReference>
<dbReference type="SMART" id="SM00098">
    <property type="entry name" value="alkPPc"/>
    <property type="match status" value="1"/>
</dbReference>
<feature type="binding site" evidence="3">
    <location>
        <position position="178"/>
    </location>
    <ligand>
        <name>Mg(2+)</name>
        <dbReference type="ChEBI" id="CHEBI:18420"/>
    </ligand>
</feature>
<feature type="binding site" evidence="3">
    <location>
        <position position="372"/>
    </location>
    <ligand>
        <name>Zn(2+)</name>
        <dbReference type="ChEBI" id="CHEBI:29105"/>
        <label>2</label>
    </ligand>
</feature>
<feature type="binding site" evidence="3">
    <location>
        <position position="451"/>
    </location>
    <ligand>
        <name>Zn(2+)</name>
        <dbReference type="ChEBI" id="CHEBI:29105"/>
        <label>2</label>
    </ligand>
</feature>
<keyword evidence="3" id="KW-0862">Zinc</keyword>
<dbReference type="EMBL" id="MABE01000375">
    <property type="protein sequence ID" value="OUS40305.1"/>
    <property type="molecule type" value="Genomic_DNA"/>
</dbReference>
<dbReference type="InterPro" id="IPR001952">
    <property type="entry name" value="Alkaline_phosphatase"/>
</dbReference>
<name>A0A1Y5HZU4_OLEAN</name>
<dbReference type="PANTHER" id="PTHR11596">
    <property type="entry name" value="ALKALINE PHOSPHATASE"/>
    <property type="match status" value="1"/>
</dbReference>
<dbReference type="CDD" id="cd16012">
    <property type="entry name" value="ALP"/>
    <property type="match status" value="1"/>
</dbReference>
<sequence length="500" mass="54978">MRCLKLLLLFNLIVTAAIADSGTHSSNSWYQQGEAWLQNKLRAQQSQRIEHDSPLAKNVILFVGDGMSITTLTAARIWQGQQQGLLGEEHFLHFEHFPHTALIKTYNTNQQTPDSAGTMSAIMTGVKTRAGLISMGPEQELSDCKGSEQHQQQTLLEWGSQHGFDTGVITTARLTHATPAATYAHSPDRGWEGDYDRHPNAYWYGCDSIAKQLITTAFPAGLDLALGGGGSKLESYYPNFKQQFPQGRLLSEAKDLQRLEFTSTVNTELGPILGVFSPGHLAYDLDRNREDRSQGDLSEQPLLQQMTEKAIQYFQNREGGYLLVIESARIDHAHHKGNAARALSETASLANAVKLADEMTADDDTLIIVTADHSHTFTMAGYPKRGNPILGTSKNQKNEIVLANDGLPYTTLGYANGKAYGRQVTKNNIPVDSETIDYQQGVAIPLKFETHGSDDVALHAKGPGGYLFSGLMEQHEIFHTILQALIKDDKKSATLSAEVL</sequence>
<dbReference type="SUPFAM" id="SSF53649">
    <property type="entry name" value="Alkaline phosphatase-like"/>
    <property type="match status" value="1"/>
</dbReference>
<feature type="binding site" evidence="3">
    <location>
        <position position="65"/>
    </location>
    <ligand>
        <name>Zn(2+)</name>
        <dbReference type="ChEBI" id="CHEBI:29105"/>
        <label>2</label>
    </ligand>
</feature>
<proteinExistence type="inferred from homology"/>
<reference evidence="7" key="1">
    <citation type="journal article" date="2017" name="Proc. Natl. Acad. Sci. U.S.A.">
        <title>Simulation of Deepwater Horizon oil plume reveals substrate specialization within a complex community of hydrocarbon degraders.</title>
        <authorList>
            <person name="Hu P."/>
            <person name="Dubinsky E.A."/>
            <person name="Probst A.J."/>
            <person name="Wang J."/>
            <person name="Sieber C.M.K."/>
            <person name="Tom L.M."/>
            <person name="Gardinali P."/>
            <person name="Banfield J.F."/>
            <person name="Atlas R.M."/>
            <person name="Andersen G.L."/>
        </authorList>
    </citation>
    <scope>NUCLEOTIDE SEQUENCE [LARGE SCALE GENOMIC DNA]</scope>
</reference>
<evidence type="ECO:0000256" key="3">
    <source>
        <dbReference type="PIRSR" id="PIRSR601952-2"/>
    </source>
</evidence>
<comment type="caution">
    <text evidence="6">The sequence shown here is derived from an EMBL/GenBank/DDBJ whole genome shotgun (WGS) entry which is preliminary data.</text>
</comment>
<evidence type="ECO:0000256" key="4">
    <source>
        <dbReference type="RuleBase" id="RU003946"/>
    </source>
</evidence>
<dbReference type="PRINTS" id="PR00113">
    <property type="entry name" value="ALKPHPHTASE"/>
</dbReference>
<dbReference type="Pfam" id="PF00245">
    <property type="entry name" value="Alk_phosphatase"/>
    <property type="match status" value="1"/>
</dbReference>
<feature type="binding site" evidence="3">
    <location>
        <position position="65"/>
    </location>
    <ligand>
        <name>Mg(2+)</name>
        <dbReference type="ChEBI" id="CHEBI:18420"/>
    </ligand>
</feature>
<evidence type="ECO:0000313" key="7">
    <source>
        <dbReference type="Proteomes" id="UP000227088"/>
    </source>
</evidence>
<comment type="cofactor">
    <cofactor evidence="3">
        <name>Mg(2+)</name>
        <dbReference type="ChEBI" id="CHEBI:18420"/>
    </cofactor>
    <text evidence="3">Binds 1 Mg(2+) ion.</text>
</comment>
<accession>A0A1Y5HZU4</accession>
<dbReference type="GO" id="GO:0004035">
    <property type="term" value="F:alkaline phosphatase activity"/>
    <property type="evidence" value="ECO:0007669"/>
    <property type="project" value="TreeGrafter"/>
</dbReference>
<feature type="binding site" evidence="3">
    <location>
        <position position="335"/>
    </location>
    <ligand>
        <name>Zn(2+)</name>
        <dbReference type="ChEBI" id="CHEBI:29105"/>
        <label>2</label>
    </ligand>
</feature>
<feature type="active site" description="Phosphoserine intermediate" evidence="2">
    <location>
        <position position="115"/>
    </location>
</feature>
<dbReference type="Proteomes" id="UP000227088">
    <property type="component" value="Unassembled WGS sequence"/>
</dbReference>